<dbReference type="InterPro" id="IPR013103">
    <property type="entry name" value="RVT_2"/>
</dbReference>
<feature type="coiled-coil region" evidence="1">
    <location>
        <begin position="588"/>
        <end position="615"/>
    </location>
</feature>
<evidence type="ECO:0000256" key="2">
    <source>
        <dbReference type="SAM" id="MobiDB-lite"/>
    </source>
</evidence>
<feature type="region of interest" description="Disordered" evidence="2">
    <location>
        <begin position="1026"/>
        <end position="1047"/>
    </location>
</feature>
<dbReference type="SUPFAM" id="SSF56672">
    <property type="entry name" value="DNA/RNA polymerases"/>
    <property type="match status" value="1"/>
</dbReference>
<dbReference type="PANTHER" id="PTHR11439:SF495">
    <property type="entry name" value="REVERSE TRANSCRIPTASE, RNA-DEPENDENT DNA POLYMERASE-RELATED"/>
    <property type="match status" value="1"/>
</dbReference>
<feature type="domain" description="GAG-pre-integrase" evidence="4">
    <location>
        <begin position="859"/>
        <end position="931"/>
    </location>
</feature>
<feature type="compositionally biased region" description="Low complexity" evidence="2">
    <location>
        <begin position="141"/>
        <end position="157"/>
    </location>
</feature>
<evidence type="ECO:0000313" key="5">
    <source>
        <dbReference type="EMBL" id="GEU33855.1"/>
    </source>
</evidence>
<feature type="region of interest" description="Disordered" evidence="2">
    <location>
        <begin position="141"/>
        <end position="169"/>
    </location>
</feature>
<accession>A0A6L2JD52</accession>
<dbReference type="Pfam" id="PF07727">
    <property type="entry name" value="RVT_2"/>
    <property type="match status" value="1"/>
</dbReference>
<feature type="domain" description="Reverse transcriptase Ty1/copia-type" evidence="3">
    <location>
        <begin position="1091"/>
        <end position="1146"/>
    </location>
</feature>
<dbReference type="InterPro" id="IPR025724">
    <property type="entry name" value="GAG-pre-integrase_dom"/>
</dbReference>
<comment type="caution">
    <text evidence="5">The sequence shown here is derived from an EMBL/GenBank/DDBJ whole genome shotgun (WGS) entry which is preliminary data.</text>
</comment>
<dbReference type="PANTHER" id="PTHR11439">
    <property type="entry name" value="GAG-POL-RELATED RETROTRANSPOSON"/>
    <property type="match status" value="1"/>
</dbReference>
<sequence length="1437" mass="166059">MAPKIYDNVKMLLEGSELTKDDMEFQLYNDFEHFCQNKGENIHSYYVRFTKLINDMINIKMSMPKMQLNSKFVNNILPEWSRFITEVKLNKGLREYNFDQLYAYLKRHEVHVTENKIMMERFTQTTNNPLALMYNASVQQYPAQSSDSPQSSHQPSPADRSQNEAGFTPTDDLIESLTNILSLLTQSYKAHLPQTKNQLRTSSNTRNKATVQDGRVVVQDVCVLDEEQLLFLAGEHVTNFDDDVDDPPEQDLALNVDHVFEADQCDAFDSDVDEAPTTQTMFMVNLSSKDPIYDEARTSYDTDMPSEYVEDNVEQVVQKLHSVKMQLRYTIDHNKSMKEEVTTLKKDFKEKKDKFLEEFIDIKALKEKVEDILFKQDQSVQTVHMLCKPKPFYDEKKKVAIGYKNPLCLTREKQVQPALYNGHEIVRTIYARAVVYDSEDTLEIAEITMKRMLERMKIPFYVEHKYKLAPPDYSKENFLATFTLQRDLTPEQIFWSIDEKKRNEVETTVPKPLSASTVITPAGVTEGEKGFEQTKRCYLTEFIPFFKTLKQHFEGVQMALFKEVIEMKEIFDHMVAEALPEFDSFFKINNLKEQLREKDNTIRNMKTRVSKLTDKSSEVDCDQDVKALESKNLELTEHVYAILEQNERFRAENEKNLKSQLKGKTKFVTVGPVKPRVFAPGMYAIDVEPIPHRLKNNKDAHFDYLKHLKESVKIVCEIVEEARLKKPLDNVLASACSYMKRVSSSTEASRSKPKSNTKKNRILPAKSENKKKVEDHHRTNKYRWIKVNRVDSSISYKRNLSKLKNFVSKFTRTVRFGNDHFGAIMGYEDYMIGDSVISRVYYVEGLEGMDLLKGSRSTNLYMIFVDEMMKSSPICLLSKASKIKSWLWHHRLNHLNFDTINDLAGKDLVRGLPRLKFEKDHLCSACQLGKSKKYSHKPKSKTTNMEVRHTLHMDLCGPIRVQSINGKKYILVIIDDYSRFSWVYNIFSRCTINKFSPSLLDKQSPVLHQGVVAGPTIEDTQITQATPHPSVHPLARETGSVQSSSRDVSVAEPNQINQPPDHLKKWSKDHPLDNVRYPPENESSLQMPPAKNMIIYQMDVKTAFLNGDLQEKVYVSQPEGFEDPDHPTHVYRLKKTLYGLKKAPRACPGGIFINQAKYALEILKKYRVDLFDSVNTPMVDRLKLDDDLLGIPVDQTRFRGMVGSLMYLTASRPDLIFDVCICARYQAKPTKKHLEAIKRVFWYLRGTINMGLWYLKDNCMALTAYADADHAGCQDSRRSTSGSAQFLGDRLVSWSSKKQRSTAISTTKVEYIAMSRCCAQILWMRSQLKDYGFGFNKIPLYCDNKSAIALCCNNVHHSRSKHINIRHHFIRQQVENRVVKLYFVATEFELADILTKALPRERFEFLLPRLGMKSMTPETLNVFKKDRMSKGLSSRIL</sequence>
<protein>
    <submittedName>
        <fullName evidence="5">Retrovirus-related Pol polyprotein from transposon TNT 1-94</fullName>
    </submittedName>
</protein>
<dbReference type="EMBL" id="BKCJ010000512">
    <property type="protein sequence ID" value="GEU33855.1"/>
    <property type="molecule type" value="Genomic_DNA"/>
</dbReference>
<dbReference type="InterPro" id="IPR036397">
    <property type="entry name" value="RNaseH_sf"/>
</dbReference>
<dbReference type="Gene3D" id="3.30.420.10">
    <property type="entry name" value="Ribonuclease H-like superfamily/Ribonuclease H"/>
    <property type="match status" value="1"/>
</dbReference>
<evidence type="ECO:0000256" key="1">
    <source>
        <dbReference type="SAM" id="Coils"/>
    </source>
</evidence>
<reference evidence="5" key="1">
    <citation type="journal article" date="2019" name="Sci. Rep.">
        <title>Draft genome of Tanacetum cinerariifolium, the natural source of mosquito coil.</title>
        <authorList>
            <person name="Yamashiro T."/>
            <person name="Shiraishi A."/>
            <person name="Satake H."/>
            <person name="Nakayama K."/>
        </authorList>
    </citation>
    <scope>NUCLEOTIDE SEQUENCE</scope>
</reference>
<dbReference type="GO" id="GO:0003676">
    <property type="term" value="F:nucleic acid binding"/>
    <property type="evidence" value="ECO:0007669"/>
    <property type="project" value="InterPro"/>
</dbReference>
<proteinExistence type="predicted"/>
<name>A0A6L2JD52_TANCI</name>
<organism evidence="5">
    <name type="scientific">Tanacetum cinerariifolium</name>
    <name type="common">Dalmatian daisy</name>
    <name type="synonym">Chrysanthemum cinerariifolium</name>
    <dbReference type="NCBI Taxonomy" id="118510"/>
    <lineage>
        <taxon>Eukaryota</taxon>
        <taxon>Viridiplantae</taxon>
        <taxon>Streptophyta</taxon>
        <taxon>Embryophyta</taxon>
        <taxon>Tracheophyta</taxon>
        <taxon>Spermatophyta</taxon>
        <taxon>Magnoliopsida</taxon>
        <taxon>eudicotyledons</taxon>
        <taxon>Gunneridae</taxon>
        <taxon>Pentapetalae</taxon>
        <taxon>asterids</taxon>
        <taxon>campanulids</taxon>
        <taxon>Asterales</taxon>
        <taxon>Asteraceae</taxon>
        <taxon>Asteroideae</taxon>
        <taxon>Anthemideae</taxon>
        <taxon>Anthemidinae</taxon>
        <taxon>Tanacetum</taxon>
    </lineage>
</organism>
<feature type="compositionally biased region" description="Basic residues" evidence="2">
    <location>
        <begin position="751"/>
        <end position="761"/>
    </location>
</feature>
<dbReference type="InterPro" id="IPR043502">
    <property type="entry name" value="DNA/RNA_pol_sf"/>
</dbReference>
<evidence type="ECO:0000259" key="4">
    <source>
        <dbReference type="Pfam" id="PF13976"/>
    </source>
</evidence>
<dbReference type="Pfam" id="PF13976">
    <property type="entry name" value="gag_pre-integrs"/>
    <property type="match status" value="1"/>
</dbReference>
<dbReference type="InterPro" id="IPR012337">
    <property type="entry name" value="RNaseH-like_sf"/>
</dbReference>
<dbReference type="SUPFAM" id="SSF53098">
    <property type="entry name" value="Ribonuclease H-like"/>
    <property type="match status" value="1"/>
</dbReference>
<keyword evidence="1" id="KW-0175">Coiled coil</keyword>
<gene>
    <name evidence="5" type="ORF">Tci_005833</name>
</gene>
<feature type="region of interest" description="Disordered" evidence="2">
    <location>
        <begin position="743"/>
        <end position="774"/>
    </location>
</feature>
<dbReference type="CDD" id="cd09272">
    <property type="entry name" value="RNase_HI_RT_Ty1"/>
    <property type="match status" value="1"/>
</dbReference>
<evidence type="ECO:0000259" key="3">
    <source>
        <dbReference type="Pfam" id="PF07727"/>
    </source>
</evidence>